<keyword evidence="3" id="KW-1185">Reference proteome</keyword>
<feature type="region of interest" description="Disordered" evidence="1">
    <location>
        <begin position="126"/>
        <end position="158"/>
    </location>
</feature>
<feature type="region of interest" description="Disordered" evidence="1">
    <location>
        <begin position="346"/>
        <end position="380"/>
    </location>
</feature>
<organism evidence="2 3">
    <name type="scientific">Ganoderma sinense ZZ0214-1</name>
    <dbReference type="NCBI Taxonomy" id="1077348"/>
    <lineage>
        <taxon>Eukaryota</taxon>
        <taxon>Fungi</taxon>
        <taxon>Dikarya</taxon>
        <taxon>Basidiomycota</taxon>
        <taxon>Agaricomycotina</taxon>
        <taxon>Agaricomycetes</taxon>
        <taxon>Polyporales</taxon>
        <taxon>Polyporaceae</taxon>
        <taxon>Ganoderma</taxon>
    </lineage>
</organism>
<name>A0A2G8RPY2_9APHY</name>
<feature type="region of interest" description="Disordered" evidence="1">
    <location>
        <begin position="573"/>
        <end position="593"/>
    </location>
</feature>
<evidence type="ECO:0000313" key="2">
    <source>
        <dbReference type="EMBL" id="PIL23574.1"/>
    </source>
</evidence>
<proteinExistence type="predicted"/>
<feature type="compositionally biased region" description="Low complexity" evidence="1">
    <location>
        <begin position="346"/>
        <end position="363"/>
    </location>
</feature>
<accession>A0A2G8RPY2</accession>
<dbReference type="OrthoDB" id="2744788at2759"/>
<feature type="compositionally biased region" description="Low complexity" evidence="1">
    <location>
        <begin position="218"/>
        <end position="229"/>
    </location>
</feature>
<feature type="compositionally biased region" description="Polar residues" evidence="1">
    <location>
        <begin position="366"/>
        <end position="378"/>
    </location>
</feature>
<evidence type="ECO:0000313" key="3">
    <source>
        <dbReference type="Proteomes" id="UP000230002"/>
    </source>
</evidence>
<feature type="compositionally biased region" description="Basic and acidic residues" evidence="1">
    <location>
        <begin position="140"/>
        <end position="151"/>
    </location>
</feature>
<dbReference type="EMBL" id="AYKW01000068">
    <property type="protein sequence ID" value="PIL23574.1"/>
    <property type="molecule type" value="Genomic_DNA"/>
</dbReference>
<dbReference type="Proteomes" id="UP000230002">
    <property type="component" value="Unassembled WGS sequence"/>
</dbReference>
<gene>
    <name evidence="2" type="ORF">GSI_14887</name>
</gene>
<feature type="region of interest" description="Disordered" evidence="1">
    <location>
        <begin position="77"/>
        <end position="106"/>
    </location>
</feature>
<protein>
    <submittedName>
        <fullName evidence="2">Uncharacterized protein</fullName>
    </submittedName>
</protein>
<dbReference type="STRING" id="1077348.A0A2G8RPY2"/>
<dbReference type="AlphaFoldDB" id="A0A2G8RPY2"/>
<reference evidence="2 3" key="1">
    <citation type="journal article" date="2015" name="Sci. Rep.">
        <title>Chromosome-level genome map provides insights into diverse defense mechanisms in the medicinal fungus Ganoderma sinense.</title>
        <authorList>
            <person name="Zhu Y."/>
            <person name="Xu J."/>
            <person name="Sun C."/>
            <person name="Zhou S."/>
            <person name="Xu H."/>
            <person name="Nelson D.R."/>
            <person name="Qian J."/>
            <person name="Song J."/>
            <person name="Luo H."/>
            <person name="Xiang L."/>
            <person name="Li Y."/>
            <person name="Xu Z."/>
            <person name="Ji A."/>
            <person name="Wang L."/>
            <person name="Lu S."/>
            <person name="Hayward A."/>
            <person name="Sun W."/>
            <person name="Li X."/>
            <person name="Schwartz D.C."/>
            <person name="Wang Y."/>
            <person name="Chen S."/>
        </authorList>
    </citation>
    <scope>NUCLEOTIDE SEQUENCE [LARGE SCALE GENOMIC DNA]</scope>
    <source>
        <strain evidence="2 3">ZZ0214-1</strain>
    </source>
</reference>
<feature type="compositionally biased region" description="Low complexity" evidence="1">
    <location>
        <begin position="77"/>
        <end position="91"/>
    </location>
</feature>
<evidence type="ECO:0000256" key="1">
    <source>
        <dbReference type="SAM" id="MobiDB-lite"/>
    </source>
</evidence>
<feature type="region of interest" description="Disordered" evidence="1">
    <location>
        <begin position="188"/>
        <end position="229"/>
    </location>
</feature>
<sequence>MVGGPQPDTGKLTAIFLHSGRTHNLEYDFSEASESWPDIQDAFNKFMTSCFHKSAPPDVIKRLTDSYHGVQLAGVSPTLSTSTTSSAAELATPPPAPSLATGNEPAELDTVHAPGMAESAPIASETAAPLAGSGSGKRPAKSDAGKGKERSATGPRVLSYDEERMLRLEQNKVRFELLGLANTGQALKLVKKNPQPRAPKKPAQTLMQGPPRLTHSQTSSTSATPPTAVVPAAASNTPVLTNNLAVDNSASTLPGGCASLGGSEPRESNGMASLSTSTLLSTPIASFSAPSTLAPPSASAAIISSSTPTQSFTSAGNPGTALDTTSINASDAILISKSHLSPELPSSAASPALASNASSPLAPRTATPSGKLPSQSGAPTGVALKISDQRMVYPFRIINKDAPDYVVDALEFFAVIEDSGDLFRELVEVWQVFELRMGYPSGQKPADRLSTDNRPDEVKQWMKGGRSYEKLIEITPETYGPAWKGWWVHMQPECRKDGAMGGWPLARVEPEDRAEWDGLWKAGPNGLFLALLSLAWWLWAAIENDEPLGEVQEAVSEMLWVVQLAARPFGATGEKRVNEHGNGSDVHKRARIE</sequence>
<comment type="caution">
    <text evidence="2">The sequence shown here is derived from an EMBL/GenBank/DDBJ whole genome shotgun (WGS) entry which is preliminary data.</text>
</comment>